<sequence length="236" mass="24697">MPQDHPRSALIVAHGSPSDPDPQEAALQALAQAVAAHLPGWQVRGATLAAEGAFDAGVAALEAPLIYPFFMARGYFTGRVLAGKAEALGLRQMEPFGTEPALIPLAETALAEQLAARGWHAAETDLVVAAHGSAVSRTSADSARDFAAALQGRMGFAAARSGYVEEEPFLKDAARSSRQAICLCHFALNAGHMIDDVPEALAEAAFDGPVLPAFIDWPQTPQLIAESLRRAVPVAA</sequence>
<accession>A0A1G8Q1D0</accession>
<protein>
    <submittedName>
        <fullName evidence="2">CbiX protein</fullName>
    </submittedName>
</protein>
<dbReference type="AlphaFoldDB" id="A0A1G8Q1D0"/>
<evidence type="ECO:0000256" key="1">
    <source>
        <dbReference type="SAM" id="MobiDB-lite"/>
    </source>
</evidence>
<dbReference type="STRING" id="555512.SAMN04487993_101428"/>
<gene>
    <name evidence="2" type="ORF">SAMN04487993_101428</name>
</gene>
<feature type="region of interest" description="Disordered" evidence="1">
    <location>
        <begin position="1"/>
        <end position="23"/>
    </location>
</feature>
<dbReference type="EMBL" id="FNEJ01000014">
    <property type="protein sequence ID" value="SDI98326.1"/>
    <property type="molecule type" value="Genomic_DNA"/>
</dbReference>
<organism evidence="2 3">
    <name type="scientific">Salipiger marinus</name>
    <dbReference type="NCBI Taxonomy" id="555512"/>
    <lineage>
        <taxon>Bacteria</taxon>
        <taxon>Pseudomonadati</taxon>
        <taxon>Pseudomonadota</taxon>
        <taxon>Alphaproteobacteria</taxon>
        <taxon>Rhodobacterales</taxon>
        <taxon>Roseobacteraceae</taxon>
        <taxon>Salipiger</taxon>
    </lineage>
</organism>
<dbReference type="Gene3D" id="3.40.50.1400">
    <property type="match status" value="2"/>
</dbReference>
<dbReference type="Proteomes" id="UP000199093">
    <property type="component" value="Unassembled WGS sequence"/>
</dbReference>
<keyword evidence="3" id="KW-1185">Reference proteome</keyword>
<evidence type="ECO:0000313" key="3">
    <source>
        <dbReference type="Proteomes" id="UP000199093"/>
    </source>
</evidence>
<dbReference type="OrthoDB" id="7346027at2"/>
<name>A0A1G8Q1D0_9RHOB</name>
<dbReference type="RefSeq" id="WP_089848896.1">
    <property type="nucleotide sequence ID" value="NZ_FNEJ01000014.1"/>
</dbReference>
<evidence type="ECO:0000313" key="2">
    <source>
        <dbReference type="EMBL" id="SDI98326.1"/>
    </source>
</evidence>
<reference evidence="2 3" key="1">
    <citation type="submission" date="2016-10" db="EMBL/GenBank/DDBJ databases">
        <authorList>
            <person name="de Groot N.N."/>
        </authorList>
    </citation>
    <scope>NUCLEOTIDE SEQUENCE [LARGE SCALE GENOMIC DNA]</scope>
    <source>
        <strain evidence="2 3">DSM 26424</strain>
    </source>
</reference>
<dbReference type="SUPFAM" id="SSF53800">
    <property type="entry name" value="Chelatase"/>
    <property type="match status" value="1"/>
</dbReference>
<proteinExistence type="predicted"/>